<dbReference type="Proteomes" id="UP001060085">
    <property type="component" value="Linkage Group LG01"/>
</dbReference>
<organism evidence="1 2">
    <name type="scientific">Catharanthus roseus</name>
    <name type="common">Madagascar periwinkle</name>
    <name type="synonym">Vinca rosea</name>
    <dbReference type="NCBI Taxonomy" id="4058"/>
    <lineage>
        <taxon>Eukaryota</taxon>
        <taxon>Viridiplantae</taxon>
        <taxon>Streptophyta</taxon>
        <taxon>Embryophyta</taxon>
        <taxon>Tracheophyta</taxon>
        <taxon>Spermatophyta</taxon>
        <taxon>Magnoliopsida</taxon>
        <taxon>eudicotyledons</taxon>
        <taxon>Gunneridae</taxon>
        <taxon>Pentapetalae</taxon>
        <taxon>asterids</taxon>
        <taxon>lamiids</taxon>
        <taxon>Gentianales</taxon>
        <taxon>Apocynaceae</taxon>
        <taxon>Rauvolfioideae</taxon>
        <taxon>Vinceae</taxon>
        <taxon>Catharanthinae</taxon>
        <taxon>Catharanthus</taxon>
    </lineage>
</organism>
<gene>
    <name evidence="1" type="ORF">M9H77_04814</name>
</gene>
<reference evidence="2" key="1">
    <citation type="journal article" date="2023" name="Nat. Plants">
        <title>Single-cell RNA sequencing provides a high-resolution roadmap for understanding the multicellular compartmentation of specialized metabolism.</title>
        <authorList>
            <person name="Sun S."/>
            <person name="Shen X."/>
            <person name="Li Y."/>
            <person name="Li Y."/>
            <person name="Wang S."/>
            <person name="Li R."/>
            <person name="Zhang H."/>
            <person name="Shen G."/>
            <person name="Guo B."/>
            <person name="Wei J."/>
            <person name="Xu J."/>
            <person name="St-Pierre B."/>
            <person name="Chen S."/>
            <person name="Sun C."/>
        </authorList>
    </citation>
    <scope>NUCLEOTIDE SEQUENCE [LARGE SCALE GENOMIC DNA]</scope>
</reference>
<accession>A0ACC0CF58</accession>
<evidence type="ECO:0000313" key="1">
    <source>
        <dbReference type="EMBL" id="KAI5683586.1"/>
    </source>
</evidence>
<dbReference type="EMBL" id="CM044701">
    <property type="protein sequence ID" value="KAI5683586.1"/>
    <property type="molecule type" value="Genomic_DNA"/>
</dbReference>
<keyword evidence="2" id="KW-1185">Reference proteome</keyword>
<name>A0ACC0CF58_CATRO</name>
<sequence>MASFFPLIFLLLVLPFPSHSSDPSPLQDFCVADLKSPLLINGYPCKNPSKITSKDFFYEGLTQNPNNYDSLGVDLSQVSVNQFPALNTMGMSMNRVAFQPGGLNPPHIHPRATELSLVTEGKIFVGWISTDYVMYWKIMSAGELFIIPPGLVHFQLNVGKGNARFYASFNSQKPGIQILGQALFNVTPMAIPDEVLTKALLVNQTIIDLIKSKFAQH</sequence>
<comment type="caution">
    <text evidence="1">The sequence shown here is derived from an EMBL/GenBank/DDBJ whole genome shotgun (WGS) entry which is preliminary data.</text>
</comment>
<protein>
    <submittedName>
        <fullName evidence="1">Uncharacterized protein</fullName>
    </submittedName>
</protein>
<evidence type="ECO:0000313" key="2">
    <source>
        <dbReference type="Proteomes" id="UP001060085"/>
    </source>
</evidence>
<proteinExistence type="predicted"/>